<evidence type="ECO:0000313" key="1">
    <source>
        <dbReference type="EMBL" id="MCI73511.1"/>
    </source>
</evidence>
<keyword evidence="2" id="KW-1185">Reference proteome</keyword>
<name>A0A392UIY9_9FABA</name>
<reference evidence="1 2" key="1">
    <citation type="journal article" date="2018" name="Front. Plant Sci.">
        <title>Red Clover (Trifolium pratense) and Zigzag Clover (T. medium) - A Picture of Genomic Similarities and Differences.</title>
        <authorList>
            <person name="Dluhosova J."/>
            <person name="Istvanek J."/>
            <person name="Nedelnik J."/>
            <person name="Repkova J."/>
        </authorList>
    </citation>
    <scope>NUCLEOTIDE SEQUENCE [LARGE SCALE GENOMIC DNA]</scope>
    <source>
        <strain evidence="2">cv. 10/8</strain>
        <tissue evidence="1">Leaf</tissue>
    </source>
</reference>
<proteinExistence type="predicted"/>
<comment type="caution">
    <text evidence="1">The sequence shown here is derived from an EMBL/GenBank/DDBJ whole genome shotgun (WGS) entry which is preliminary data.</text>
</comment>
<dbReference type="Proteomes" id="UP000265520">
    <property type="component" value="Unassembled WGS sequence"/>
</dbReference>
<evidence type="ECO:0000313" key="2">
    <source>
        <dbReference type="Proteomes" id="UP000265520"/>
    </source>
</evidence>
<dbReference type="EMBL" id="LXQA010839994">
    <property type="protein sequence ID" value="MCI73511.1"/>
    <property type="molecule type" value="Genomic_DNA"/>
</dbReference>
<accession>A0A392UIY9</accession>
<feature type="non-terminal residue" evidence="1">
    <location>
        <position position="12"/>
    </location>
</feature>
<protein>
    <submittedName>
        <fullName evidence="1">Uncharacterized protein</fullName>
    </submittedName>
</protein>
<sequence>MRQGGKGTSEAI</sequence>
<organism evidence="1 2">
    <name type="scientific">Trifolium medium</name>
    <dbReference type="NCBI Taxonomy" id="97028"/>
    <lineage>
        <taxon>Eukaryota</taxon>
        <taxon>Viridiplantae</taxon>
        <taxon>Streptophyta</taxon>
        <taxon>Embryophyta</taxon>
        <taxon>Tracheophyta</taxon>
        <taxon>Spermatophyta</taxon>
        <taxon>Magnoliopsida</taxon>
        <taxon>eudicotyledons</taxon>
        <taxon>Gunneridae</taxon>
        <taxon>Pentapetalae</taxon>
        <taxon>rosids</taxon>
        <taxon>fabids</taxon>
        <taxon>Fabales</taxon>
        <taxon>Fabaceae</taxon>
        <taxon>Papilionoideae</taxon>
        <taxon>50 kb inversion clade</taxon>
        <taxon>NPAAA clade</taxon>
        <taxon>Hologalegina</taxon>
        <taxon>IRL clade</taxon>
        <taxon>Trifolieae</taxon>
        <taxon>Trifolium</taxon>
    </lineage>
</organism>